<evidence type="ECO:0000313" key="3">
    <source>
        <dbReference type="EMBL" id="QOV38563.1"/>
    </source>
</evidence>
<evidence type="ECO:0000259" key="2">
    <source>
        <dbReference type="Pfam" id="PF20182"/>
    </source>
</evidence>
<dbReference type="NCBIfam" id="NF042915">
    <property type="entry name" value="MAB_1171c_fam"/>
    <property type="match status" value="1"/>
</dbReference>
<dbReference type="KEGG" id="sfeu:IM697_09395"/>
<accession>A0A7M2SSU4</accession>
<feature type="domain" description="DUF6545" evidence="2">
    <location>
        <begin position="265"/>
        <end position="377"/>
    </location>
</feature>
<sequence>MTGLALTPVEFVNEFYPNFWWIPAGILAAALAIKLPSIIRLWNDPLLRAVGGLLLLACSVFVFVAPSTIARVNRLTGIPNFSGPWVYSLLTAFCASCLLLIITWRTGLSDRSPRTRRAMRGVVAGYFSVIVALWVLFALADVPVERLRDLDTYYANTPYMREMIVLYLLAHTAAALVTNWLIWNWMRTDGLDAWLRWGLRFLGVGYTLQLVFDAAKLTAVATRWTGRNLDWLSTAVAPPIACLSAILVAVGFILPHAGQYLHDRWRIRLAHHELRPLYLLMKSVNGSGVPFLLRATPELRLIRRETFIRDVLLPLARFVDEDRRGRSHDAAVALGLPPDRAKALAAAVAILDAIDARNAAHEADGTTDTDTTDLLRDIGAMSRALRDTEDVRAVRERAAGDRPESVAVTS</sequence>
<dbReference type="Pfam" id="PF20182">
    <property type="entry name" value="DUF6545"/>
    <property type="match status" value="1"/>
</dbReference>
<feature type="transmembrane region" description="Helical" evidence="1">
    <location>
        <begin position="46"/>
        <end position="65"/>
    </location>
</feature>
<proteinExistence type="predicted"/>
<dbReference type="InterPro" id="IPR050039">
    <property type="entry name" value="MAB_1171c-like"/>
</dbReference>
<dbReference type="Proteomes" id="UP000594205">
    <property type="component" value="Chromosome"/>
</dbReference>
<feature type="transmembrane region" description="Helical" evidence="1">
    <location>
        <begin position="164"/>
        <end position="182"/>
    </location>
</feature>
<protein>
    <recommendedName>
        <fullName evidence="2">DUF6545 domain-containing protein</fullName>
    </recommendedName>
</protein>
<feature type="transmembrane region" description="Helical" evidence="1">
    <location>
        <begin position="20"/>
        <end position="39"/>
    </location>
</feature>
<keyword evidence="1" id="KW-1133">Transmembrane helix</keyword>
<evidence type="ECO:0000313" key="4">
    <source>
        <dbReference type="Proteomes" id="UP000594205"/>
    </source>
</evidence>
<organism evidence="3 4">
    <name type="scientific">Streptomyces ferrugineus</name>
    <dbReference type="NCBI Taxonomy" id="1413221"/>
    <lineage>
        <taxon>Bacteria</taxon>
        <taxon>Bacillati</taxon>
        <taxon>Actinomycetota</taxon>
        <taxon>Actinomycetes</taxon>
        <taxon>Kitasatosporales</taxon>
        <taxon>Streptomycetaceae</taxon>
        <taxon>Streptomyces</taxon>
    </lineage>
</organism>
<feature type="transmembrane region" description="Helical" evidence="1">
    <location>
        <begin position="123"/>
        <end position="144"/>
    </location>
</feature>
<dbReference type="InterPro" id="IPR046675">
    <property type="entry name" value="DUF6545"/>
</dbReference>
<feature type="transmembrane region" description="Helical" evidence="1">
    <location>
        <begin position="232"/>
        <end position="254"/>
    </location>
</feature>
<name>A0A7M2SSU4_9ACTN</name>
<keyword evidence="1" id="KW-0472">Membrane</keyword>
<reference evidence="3 4" key="1">
    <citation type="submission" date="2020-10" db="EMBL/GenBank/DDBJ databases">
        <title>Streptomyces ferrugineus complate genome analysis.</title>
        <authorList>
            <person name="Anwar N."/>
        </authorList>
    </citation>
    <scope>NUCLEOTIDE SEQUENCE [LARGE SCALE GENOMIC DNA]</scope>
    <source>
        <strain evidence="3 4">CCTCC AA2014009</strain>
    </source>
</reference>
<dbReference type="EMBL" id="CP063373">
    <property type="protein sequence ID" value="QOV38563.1"/>
    <property type="molecule type" value="Genomic_DNA"/>
</dbReference>
<keyword evidence="1" id="KW-0812">Transmembrane</keyword>
<dbReference type="AlphaFoldDB" id="A0A7M2SSU4"/>
<feature type="transmembrane region" description="Helical" evidence="1">
    <location>
        <begin position="85"/>
        <end position="102"/>
    </location>
</feature>
<gene>
    <name evidence="3" type="ORF">IM697_09395</name>
</gene>
<dbReference type="RefSeq" id="WP_194046473.1">
    <property type="nucleotide sequence ID" value="NZ_CP063373.1"/>
</dbReference>
<keyword evidence="4" id="KW-1185">Reference proteome</keyword>
<evidence type="ECO:0000256" key="1">
    <source>
        <dbReference type="SAM" id="Phobius"/>
    </source>
</evidence>
<feature type="transmembrane region" description="Helical" evidence="1">
    <location>
        <begin position="194"/>
        <end position="212"/>
    </location>
</feature>